<evidence type="ECO:0000313" key="2">
    <source>
        <dbReference type="EMBL" id="KAH7079444.1"/>
    </source>
</evidence>
<feature type="compositionally biased region" description="Polar residues" evidence="1">
    <location>
        <begin position="624"/>
        <end position="637"/>
    </location>
</feature>
<evidence type="ECO:0000313" key="3">
    <source>
        <dbReference type="Proteomes" id="UP000813461"/>
    </source>
</evidence>
<organism evidence="2 3">
    <name type="scientific">Paraphoma chrysanthemicola</name>
    <dbReference type="NCBI Taxonomy" id="798071"/>
    <lineage>
        <taxon>Eukaryota</taxon>
        <taxon>Fungi</taxon>
        <taxon>Dikarya</taxon>
        <taxon>Ascomycota</taxon>
        <taxon>Pezizomycotina</taxon>
        <taxon>Dothideomycetes</taxon>
        <taxon>Pleosporomycetidae</taxon>
        <taxon>Pleosporales</taxon>
        <taxon>Pleosporineae</taxon>
        <taxon>Phaeosphaeriaceae</taxon>
        <taxon>Paraphoma</taxon>
    </lineage>
</organism>
<sequence length="637" mass="69791">MRPTGPPSASYGCEPGTSTVPALVSPAYDTNTKPNKFSGPTKEDTAISDEDLLDARIPQEAAFATKFMANTNVVGQQSLDSQTDPLYGLMHVIEQINQRLPELNITGKDRFHQLINNIYAQCEEVKDFNPVASSTSLDPDVILNQDRHKSGDMVRLKRNMVKKIDTGTLVKKREEEQDKSASVGLRCERVGPAHEILADVSLASECHNVDPQEEHDQLLYQTFSATAMPSQGVQFHSFSEGKPPEEVDWIEKVVHGSSPKLNTLEQVRLQMQHRNGHGNDVGQYPTMVRAVSLRPDYDNDEAVGSGDDQACQFCSNWGCDYCKPDWFDSLLQEQGGPHDTCEGSGIFESSSEHHQNVHTGGALRVMHPTHRSSACTGAATDQHKHSATLGPAATDNVISERLDIGNAFSPALNELEHLSSCLSAVSSEVEKSVPEYPPRFATPDILREFDSNSLGNSIEFWGNGTGVHAGSGSVSGGGCWDTRWCNRDVPSTFPTMHEHLPSVTDFNDAGKFEKDNAVPADNAPVASKPYTVTYWATVECGDHITHIPMDSNNVTGFEKMILNGPAKKVWKWVQDKGLVDSISLQDAYDLAKDMQKPGIELHAKDFEGGHDDKREESRADFSVTVDSGLTTPSSPRT</sequence>
<proteinExistence type="predicted"/>
<dbReference type="EMBL" id="JAGMVJ010000016">
    <property type="protein sequence ID" value="KAH7079444.1"/>
    <property type="molecule type" value="Genomic_DNA"/>
</dbReference>
<evidence type="ECO:0000256" key="1">
    <source>
        <dbReference type="SAM" id="MobiDB-lite"/>
    </source>
</evidence>
<comment type="caution">
    <text evidence="2">The sequence shown here is derived from an EMBL/GenBank/DDBJ whole genome shotgun (WGS) entry which is preliminary data.</text>
</comment>
<keyword evidence="3" id="KW-1185">Reference proteome</keyword>
<dbReference type="AlphaFoldDB" id="A0A8K0R1C0"/>
<reference evidence="2" key="1">
    <citation type="journal article" date="2021" name="Nat. Commun.">
        <title>Genetic determinants of endophytism in the Arabidopsis root mycobiome.</title>
        <authorList>
            <person name="Mesny F."/>
            <person name="Miyauchi S."/>
            <person name="Thiergart T."/>
            <person name="Pickel B."/>
            <person name="Atanasova L."/>
            <person name="Karlsson M."/>
            <person name="Huettel B."/>
            <person name="Barry K.W."/>
            <person name="Haridas S."/>
            <person name="Chen C."/>
            <person name="Bauer D."/>
            <person name="Andreopoulos W."/>
            <person name="Pangilinan J."/>
            <person name="LaButti K."/>
            <person name="Riley R."/>
            <person name="Lipzen A."/>
            <person name="Clum A."/>
            <person name="Drula E."/>
            <person name="Henrissat B."/>
            <person name="Kohler A."/>
            <person name="Grigoriev I.V."/>
            <person name="Martin F.M."/>
            <person name="Hacquard S."/>
        </authorList>
    </citation>
    <scope>NUCLEOTIDE SEQUENCE</scope>
    <source>
        <strain evidence="2">MPI-SDFR-AT-0120</strain>
    </source>
</reference>
<dbReference type="OrthoDB" id="3695698at2759"/>
<feature type="region of interest" description="Disordered" evidence="1">
    <location>
        <begin position="1"/>
        <end position="48"/>
    </location>
</feature>
<feature type="compositionally biased region" description="Basic and acidic residues" evidence="1">
    <location>
        <begin position="602"/>
        <end position="619"/>
    </location>
</feature>
<accession>A0A8K0R1C0</accession>
<dbReference type="Proteomes" id="UP000813461">
    <property type="component" value="Unassembled WGS sequence"/>
</dbReference>
<name>A0A8K0R1C0_9PLEO</name>
<protein>
    <submittedName>
        <fullName evidence="2">Uncharacterized protein</fullName>
    </submittedName>
</protein>
<feature type="region of interest" description="Disordered" evidence="1">
    <location>
        <begin position="602"/>
        <end position="637"/>
    </location>
</feature>
<gene>
    <name evidence="2" type="ORF">FB567DRAFT_595443</name>
</gene>